<reference evidence="1" key="1">
    <citation type="submission" date="2014-09" db="EMBL/GenBank/DDBJ databases">
        <authorList>
            <person name="Magalhaes I.L.F."/>
            <person name="Oliveira U."/>
            <person name="Santos F.R."/>
            <person name="Vidigal T.H.D.A."/>
            <person name="Brescovit A.D."/>
            <person name="Santos A.J."/>
        </authorList>
    </citation>
    <scope>NUCLEOTIDE SEQUENCE</scope>
    <source>
        <tissue evidence="1">Shoot tissue taken approximately 20 cm above the soil surface</tissue>
    </source>
</reference>
<evidence type="ECO:0000313" key="1">
    <source>
        <dbReference type="EMBL" id="JAE05761.1"/>
    </source>
</evidence>
<organism evidence="1">
    <name type="scientific">Arundo donax</name>
    <name type="common">Giant reed</name>
    <name type="synonym">Donax arundinaceus</name>
    <dbReference type="NCBI Taxonomy" id="35708"/>
    <lineage>
        <taxon>Eukaryota</taxon>
        <taxon>Viridiplantae</taxon>
        <taxon>Streptophyta</taxon>
        <taxon>Embryophyta</taxon>
        <taxon>Tracheophyta</taxon>
        <taxon>Spermatophyta</taxon>
        <taxon>Magnoliopsida</taxon>
        <taxon>Liliopsida</taxon>
        <taxon>Poales</taxon>
        <taxon>Poaceae</taxon>
        <taxon>PACMAD clade</taxon>
        <taxon>Arundinoideae</taxon>
        <taxon>Arundineae</taxon>
        <taxon>Arundo</taxon>
    </lineage>
</organism>
<accession>A0A0A9F6J5</accession>
<name>A0A0A9F6J5_ARUDO</name>
<dbReference type="EMBL" id="GBRH01192135">
    <property type="protein sequence ID" value="JAE05761.1"/>
    <property type="molecule type" value="Transcribed_RNA"/>
</dbReference>
<reference evidence="1" key="2">
    <citation type="journal article" date="2015" name="Data Brief">
        <title>Shoot transcriptome of the giant reed, Arundo donax.</title>
        <authorList>
            <person name="Barrero R.A."/>
            <person name="Guerrero F.D."/>
            <person name="Moolhuijzen P."/>
            <person name="Goolsby J.A."/>
            <person name="Tidwell J."/>
            <person name="Bellgard S.E."/>
            <person name="Bellgard M.I."/>
        </authorList>
    </citation>
    <scope>NUCLEOTIDE SEQUENCE</scope>
    <source>
        <tissue evidence="1">Shoot tissue taken approximately 20 cm above the soil surface</tissue>
    </source>
</reference>
<sequence>MMVHQCGLRPLALYQNRNCLPSHSPPLHHGQRNPCGVWRILVKGPSHHLMMVELTG</sequence>
<protein>
    <submittedName>
        <fullName evidence="1">Uncharacterized protein</fullName>
    </submittedName>
</protein>
<dbReference type="AlphaFoldDB" id="A0A0A9F6J5"/>
<proteinExistence type="predicted"/>